<keyword evidence="14" id="KW-0009">Actin-binding</keyword>
<name>A0A154PH15_DUFNO</name>
<gene>
    <name evidence="19" type="ORF">WN55_02537</name>
</gene>
<evidence type="ECO:0000256" key="11">
    <source>
        <dbReference type="ARBA" id="ARBA00022949"/>
    </source>
</evidence>
<feature type="transmembrane region" description="Helical" evidence="17">
    <location>
        <begin position="315"/>
        <end position="336"/>
    </location>
</feature>
<feature type="transmembrane region" description="Helical" evidence="17">
    <location>
        <begin position="125"/>
        <end position="147"/>
    </location>
</feature>
<evidence type="ECO:0000256" key="15">
    <source>
        <dbReference type="ARBA" id="ARBA00023212"/>
    </source>
</evidence>
<evidence type="ECO:0000256" key="17">
    <source>
        <dbReference type="SAM" id="Phobius"/>
    </source>
</evidence>
<dbReference type="Gene3D" id="1.20.120.810">
    <property type="entry name" value="Vinculin, Vh2 four-helix bundle"/>
    <property type="match status" value="2"/>
</dbReference>
<evidence type="ECO:0000256" key="16">
    <source>
        <dbReference type="SAM" id="MobiDB-lite"/>
    </source>
</evidence>
<dbReference type="OrthoDB" id="29742at2759"/>
<feature type="transmembrane region" description="Helical" evidence="17">
    <location>
        <begin position="389"/>
        <end position="412"/>
    </location>
</feature>
<evidence type="ECO:0000313" key="20">
    <source>
        <dbReference type="Proteomes" id="UP000076502"/>
    </source>
</evidence>
<keyword evidence="11" id="KW-0965">Cell junction</keyword>
<dbReference type="InterPro" id="IPR036723">
    <property type="entry name" value="Alpha-catenin/vinculin-like_sf"/>
</dbReference>
<evidence type="ECO:0000256" key="10">
    <source>
        <dbReference type="ARBA" id="ARBA00022889"/>
    </source>
</evidence>
<evidence type="ECO:0000313" key="19">
    <source>
        <dbReference type="EMBL" id="KZC11176.1"/>
    </source>
</evidence>
<dbReference type="InterPro" id="IPR006077">
    <property type="entry name" value="Vinculin/catenin"/>
</dbReference>
<dbReference type="GO" id="GO:0005912">
    <property type="term" value="C:adherens junction"/>
    <property type="evidence" value="ECO:0007669"/>
    <property type="project" value="UniProtKB-SubCell"/>
</dbReference>
<keyword evidence="13 17" id="KW-0472">Membrane</keyword>
<dbReference type="PRINTS" id="PR00806">
    <property type="entry name" value="VINCULIN"/>
</dbReference>
<keyword evidence="8 17" id="KW-0812">Transmembrane</keyword>
<dbReference type="GO" id="GO:0015629">
    <property type="term" value="C:actin cytoskeleton"/>
    <property type="evidence" value="ECO:0007669"/>
    <property type="project" value="InterPro"/>
</dbReference>
<dbReference type="Proteomes" id="UP000076502">
    <property type="component" value="Unassembled WGS sequence"/>
</dbReference>
<evidence type="ECO:0000256" key="14">
    <source>
        <dbReference type="ARBA" id="ARBA00023203"/>
    </source>
</evidence>
<dbReference type="STRING" id="178035.A0A154PH15"/>
<evidence type="ECO:0000256" key="3">
    <source>
        <dbReference type="ARBA" id="ARBA00004536"/>
    </source>
</evidence>
<dbReference type="InterPro" id="IPR013057">
    <property type="entry name" value="AA_transpt_TM"/>
</dbReference>
<evidence type="ECO:0000256" key="1">
    <source>
        <dbReference type="ARBA" id="ARBA00004245"/>
    </source>
</evidence>
<dbReference type="SUPFAM" id="SSF47220">
    <property type="entry name" value="alpha-catenin/vinculin-like"/>
    <property type="match status" value="6"/>
</dbReference>
<feature type="compositionally biased region" description="Pro residues" evidence="16">
    <location>
        <begin position="1299"/>
        <end position="1317"/>
    </location>
</feature>
<evidence type="ECO:0000259" key="18">
    <source>
        <dbReference type="Pfam" id="PF01490"/>
    </source>
</evidence>
<keyword evidence="10" id="KW-0130">Cell adhesion</keyword>
<comment type="subcellular location">
    <subcellularLocation>
        <location evidence="3">Cell junction</location>
        <location evidence="3">Adherens junction</location>
    </subcellularLocation>
    <subcellularLocation>
        <location evidence="2">Cell membrane</location>
        <topology evidence="2">Peripheral membrane protein</topology>
        <orientation evidence="2">Cytoplasmic side</orientation>
    </subcellularLocation>
    <subcellularLocation>
        <location evidence="1">Cytoplasm</location>
        <location evidence="1">Cytoskeleton</location>
    </subcellularLocation>
</comment>
<feature type="transmembrane region" description="Helical" evidence="17">
    <location>
        <begin position="432"/>
        <end position="453"/>
    </location>
</feature>
<reference evidence="19 20" key="1">
    <citation type="submission" date="2015-07" db="EMBL/GenBank/DDBJ databases">
        <title>The genome of Dufourea novaeangliae.</title>
        <authorList>
            <person name="Pan H."/>
            <person name="Kapheim K."/>
        </authorList>
    </citation>
    <scope>NUCLEOTIDE SEQUENCE [LARGE SCALE GENOMIC DNA]</scope>
    <source>
        <strain evidence="19">0120121106</strain>
        <tissue evidence="19">Whole body</tissue>
    </source>
</reference>
<dbReference type="GO" id="GO:0005198">
    <property type="term" value="F:structural molecule activity"/>
    <property type="evidence" value="ECO:0007669"/>
    <property type="project" value="InterPro"/>
</dbReference>
<keyword evidence="15" id="KW-0206">Cytoskeleton</keyword>
<evidence type="ECO:0000256" key="5">
    <source>
        <dbReference type="ARBA" id="ARBA00014125"/>
    </source>
</evidence>
<keyword evidence="12 17" id="KW-1133">Transmembrane helix</keyword>
<evidence type="ECO:0000256" key="7">
    <source>
        <dbReference type="ARBA" id="ARBA00022490"/>
    </source>
</evidence>
<feature type="transmembrane region" description="Helical" evidence="17">
    <location>
        <begin position="465"/>
        <end position="484"/>
    </location>
</feature>
<protein>
    <recommendedName>
        <fullName evidence="5">Vinculin</fullName>
    </recommendedName>
</protein>
<feature type="region of interest" description="Disordered" evidence="16">
    <location>
        <begin position="1"/>
        <end position="44"/>
    </location>
</feature>
<feature type="transmembrane region" description="Helical" evidence="17">
    <location>
        <begin position="202"/>
        <end position="222"/>
    </location>
</feature>
<dbReference type="Gene3D" id="1.20.120.230">
    <property type="entry name" value="Alpha-catenin/vinculin-like"/>
    <property type="match status" value="4"/>
</dbReference>
<organism evidence="19 20">
    <name type="scientific">Dufourea novaeangliae</name>
    <name type="common">Sweat bee</name>
    <dbReference type="NCBI Taxonomy" id="178035"/>
    <lineage>
        <taxon>Eukaryota</taxon>
        <taxon>Metazoa</taxon>
        <taxon>Ecdysozoa</taxon>
        <taxon>Arthropoda</taxon>
        <taxon>Hexapoda</taxon>
        <taxon>Insecta</taxon>
        <taxon>Pterygota</taxon>
        <taxon>Neoptera</taxon>
        <taxon>Endopterygota</taxon>
        <taxon>Hymenoptera</taxon>
        <taxon>Apocrita</taxon>
        <taxon>Aculeata</taxon>
        <taxon>Apoidea</taxon>
        <taxon>Anthophila</taxon>
        <taxon>Halictidae</taxon>
        <taxon>Rophitinae</taxon>
        <taxon>Dufourea</taxon>
    </lineage>
</organism>
<keyword evidence="7" id="KW-0963">Cytoplasm</keyword>
<dbReference type="GO" id="GO:0005886">
    <property type="term" value="C:plasma membrane"/>
    <property type="evidence" value="ECO:0007669"/>
    <property type="project" value="UniProtKB-SubCell"/>
</dbReference>
<feature type="region of interest" description="Disordered" evidence="16">
    <location>
        <begin position="1284"/>
        <end position="1326"/>
    </location>
</feature>
<feature type="transmembrane region" description="Helical" evidence="17">
    <location>
        <begin position="153"/>
        <end position="176"/>
    </location>
</feature>
<feature type="transmembrane region" description="Helical" evidence="17">
    <location>
        <begin position="285"/>
        <end position="303"/>
    </location>
</feature>
<feature type="domain" description="Amino acid transporter transmembrane" evidence="18">
    <location>
        <begin position="123"/>
        <end position="463"/>
    </location>
</feature>
<evidence type="ECO:0000256" key="4">
    <source>
        <dbReference type="ARBA" id="ARBA00008376"/>
    </source>
</evidence>
<evidence type="ECO:0000256" key="8">
    <source>
        <dbReference type="ARBA" id="ARBA00022692"/>
    </source>
</evidence>
<dbReference type="PROSITE" id="PS00664">
    <property type="entry name" value="VINCULIN_2"/>
    <property type="match status" value="1"/>
</dbReference>
<dbReference type="EMBL" id="KQ434902">
    <property type="protein sequence ID" value="KZC11176.1"/>
    <property type="molecule type" value="Genomic_DNA"/>
</dbReference>
<evidence type="ECO:0000256" key="12">
    <source>
        <dbReference type="ARBA" id="ARBA00022989"/>
    </source>
</evidence>
<sequence length="1503" mass="166812">MPKSTDWDTNTQHDSGSESAPLLSSESHRSVESTIFHDSETSDFESTPVNAHFKYGSLEVCSVHSTATILPKRPPPLTQENALLMPLSLNTSCPLNVTQDRCYEIHNTDTTCNTCKDIKPKQSSLVTVFSIWNTILGSSLLTIPWGIQMAGFFPGIILILVMSGLCLYTAHCLLLVHKYHGGHTGIEVIHLSRIYLNKWAEYVAQSFSITVLLGAIVAYWVLMSNFLYNSVNFIHDSIGGTSDISVTDNGSYPSEILCPKETVYNDTNTAIHEYTYSSIGPFWDLYKTVPIFLGVLIFPVLNFNSPTFFTKFNSLGTASVIYLIIFVLVKSASWGIHMDQVDWEISWTLKFSFPALSGMLAMSFFIHNIIITVMQNNRDQTKNGRDLSIAYFLVTLTYVIVGIVFYVCFPLNKSCIEDNLLNNFPKWSGLTVGARIVLLFQLLTVYPLLAYMLRIQLLSLICKTSNTGCVVLVNIILVSRLVILHEEAEDGNAMPDLGRPVQAVSMAVANLVKVGKETINSSDDALLKQDMPAALQRVEGASRLLEEASAMLKQDPYSGPARKKLIEGSRGILQGTSSLLLCFDESEVRKIIRECKRVLDYLAVTEVIETMEDLVHFLKNLSPCLSKVSKEVSAREKELTHQVHREILVRCLDQVKTLAPILICSMKIFIHIISQGGKGAEEAAENRNYLSGRMSDELNEIIRVLQLTTYDEEEWDADQLTVLKKAQSAIESRIRAAYDWLDDGLALRGGVGEKSLRQIVEQAQRLADRYLPPSQAEPLNKLTSQIVTMTNALCELRQNERGTTPQAEALARGIKEKMNELRSSIASAIVAADKSGTAQTAHTVAGRLEQANKWLLNPQHDDKGLGQRAIALIIHEGKKVAEGLPGIHKAEILKLCDEVDNLSHQLGDLCAHGQGNTPRAQEIARQLSHKLYELKNRIQQAVVSRVVEDFIDITTPLKQFTDAVLAAEGTPGRDQNFNDKTHALQTFSNRAAKTARMVAAGGSGGNKKLAEALAASASQVESLTPQLINAGRIRMTYPDSKAADEHFENLRQQYAETMQRARALCDEATDSGDFIRTSEEQMQKHSFLCEEAIAKTHPQKMVDNTAAIARLANRVILVAKQESDNSEDPAFIQRVNHATDVLQSSVAPMVQDAKLVAININDSTAVSRWRESNRALLANVGQVRKAIIIQPDVIPPPEVSQLHLNDDEQLPSRRYNYFTDKVGEPLRNQPSPSNLCVISPNLNTNKPQHRSISPLPKWAREGDNPDLLYQELASDNELEKSVHDGGCYYDYDNDNEIAPPRPPLPGGDIPPPRPPPPETDDEDEMFMHAPQPNQPIMMAAHGLHQEVRQWSSKDNDIIAAAKKMAILMGRLSGLVRGEGGNKRDLIACAKAIAEASQEVTRLAKELARECTDKRIRTNLLQVCERIPTIGTQLKILSTVKATMLGAQGTEEDQEATDMLVGNAQNLMQSVKETVRAAECASIKIRTASGMKLRWVRRQPWYQY</sequence>
<dbReference type="GO" id="GO:0051015">
    <property type="term" value="F:actin filament binding"/>
    <property type="evidence" value="ECO:0007669"/>
    <property type="project" value="InterPro"/>
</dbReference>
<feature type="transmembrane region" description="Helical" evidence="17">
    <location>
        <begin position="356"/>
        <end position="377"/>
    </location>
</feature>
<evidence type="ECO:0000256" key="6">
    <source>
        <dbReference type="ARBA" id="ARBA00022475"/>
    </source>
</evidence>
<dbReference type="InterPro" id="IPR017997">
    <property type="entry name" value="Vinculin"/>
</dbReference>
<comment type="similarity">
    <text evidence="4">Belongs to the vinculin/alpha-catenin family.</text>
</comment>
<feature type="compositionally biased region" description="Polar residues" evidence="16">
    <location>
        <begin position="7"/>
        <end position="25"/>
    </location>
</feature>
<feature type="compositionally biased region" description="Basic and acidic residues" evidence="16">
    <location>
        <begin position="26"/>
        <end position="40"/>
    </location>
</feature>
<dbReference type="PANTHER" id="PTHR46180">
    <property type="entry name" value="VINCULIN"/>
    <property type="match status" value="1"/>
</dbReference>
<proteinExistence type="inferred from homology"/>
<accession>A0A154PH15</accession>
<evidence type="ECO:0000256" key="2">
    <source>
        <dbReference type="ARBA" id="ARBA00004413"/>
    </source>
</evidence>
<keyword evidence="20" id="KW-1185">Reference proteome</keyword>
<evidence type="ECO:0000256" key="9">
    <source>
        <dbReference type="ARBA" id="ARBA00022737"/>
    </source>
</evidence>
<keyword evidence="9" id="KW-0677">Repeat</keyword>
<evidence type="ECO:0000256" key="13">
    <source>
        <dbReference type="ARBA" id="ARBA00023136"/>
    </source>
</evidence>
<dbReference type="GO" id="GO:0007155">
    <property type="term" value="P:cell adhesion"/>
    <property type="evidence" value="ECO:0007669"/>
    <property type="project" value="UniProtKB-KW"/>
</dbReference>
<dbReference type="Pfam" id="PF01044">
    <property type="entry name" value="Vinculin"/>
    <property type="match status" value="1"/>
</dbReference>
<dbReference type="InterPro" id="IPR000633">
    <property type="entry name" value="Vinculin_CS"/>
</dbReference>
<dbReference type="Pfam" id="PF01490">
    <property type="entry name" value="Aa_trans"/>
    <property type="match status" value="1"/>
</dbReference>
<dbReference type="FunFam" id="1.20.120.230:FF:000010">
    <property type="entry name" value="Vinculin a"/>
    <property type="match status" value="1"/>
</dbReference>
<keyword evidence="6" id="KW-1003">Cell membrane</keyword>